<dbReference type="PRINTS" id="PR00421">
    <property type="entry name" value="THIOREDOXIN"/>
</dbReference>
<accession>A0A380T7H9</accession>
<dbReference type="Gene3D" id="3.40.30.10">
    <property type="entry name" value="Glutaredoxin"/>
    <property type="match status" value="1"/>
</dbReference>
<dbReference type="GO" id="GO:0045454">
    <property type="term" value="P:cell redox homeostasis"/>
    <property type="evidence" value="ECO:0007669"/>
    <property type="project" value="TreeGrafter"/>
</dbReference>
<dbReference type="GO" id="GO:0015035">
    <property type="term" value="F:protein-disulfide reductase activity"/>
    <property type="evidence" value="ECO:0007669"/>
    <property type="project" value="TreeGrafter"/>
</dbReference>
<dbReference type="InterPro" id="IPR049299">
    <property type="entry name" value="Thio2_N"/>
</dbReference>
<sequence length="149" mass="16066">MLKQSVCPSCGAVNRIAAGRDVSAAKCGRCANSLELDHPIEVDDEALANHLKQEGAVLVDVWAEWCGPCRAMAPNFAAAAKVLRGQVRSLKLNADKSATARHIGVSSIPALLLFRDGRMIARTAGLIRPDALVEWVRRHLGTPAEFQRT</sequence>
<dbReference type="CDD" id="cd02947">
    <property type="entry name" value="TRX_family"/>
    <property type="match status" value="1"/>
</dbReference>
<reference evidence="5" key="1">
    <citation type="submission" date="2018-07" db="EMBL/GenBank/DDBJ databases">
        <authorList>
            <person name="Quirk P.G."/>
            <person name="Krulwich T.A."/>
        </authorList>
    </citation>
    <scope>NUCLEOTIDE SEQUENCE</scope>
</reference>
<dbReference type="AlphaFoldDB" id="A0A380T7H9"/>
<keyword evidence="2" id="KW-0249">Electron transport</keyword>
<name>A0A380T7H9_9ZZZZ</name>
<dbReference type="PROSITE" id="PS51352">
    <property type="entry name" value="THIOREDOXIN_2"/>
    <property type="match status" value="1"/>
</dbReference>
<dbReference type="Pfam" id="PF00085">
    <property type="entry name" value="Thioredoxin"/>
    <property type="match status" value="1"/>
</dbReference>
<dbReference type="SUPFAM" id="SSF52833">
    <property type="entry name" value="Thioredoxin-like"/>
    <property type="match status" value="1"/>
</dbReference>
<dbReference type="PANTHER" id="PTHR45663">
    <property type="entry name" value="GEO12009P1"/>
    <property type="match status" value="1"/>
</dbReference>
<dbReference type="GO" id="GO:0005829">
    <property type="term" value="C:cytosol"/>
    <property type="evidence" value="ECO:0007669"/>
    <property type="project" value="TreeGrafter"/>
</dbReference>
<keyword evidence="3" id="KW-1015">Disulfide bond</keyword>
<dbReference type="PROSITE" id="PS00194">
    <property type="entry name" value="THIOREDOXIN_1"/>
    <property type="match status" value="1"/>
</dbReference>
<evidence type="ECO:0000256" key="1">
    <source>
        <dbReference type="ARBA" id="ARBA00022448"/>
    </source>
</evidence>
<gene>
    <name evidence="5" type="ORF">DF3PB_10101</name>
</gene>
<protein>
    <submittedName>
        <fullName evidence="5">Thioredoxin</fullName>
    </submittedName>
</protein>
<proteinExistence type="predicted"/>
<organism evidence="5">
    <name type="scientific">metagenome</name>
    <dbReference type="NCBI Taxonomy" id="256318"/>
    <lineage>
        <taxon>unclassified sequences</taxon>
        <taxon>metagenomes</taxon>
    </lineage>
</organism>
<evidence type="ECO:0000313" key="5">
    <source>
        <dbReference type="EMBL" id="SUS03349.1"/>
    </source>
</evidence>
<evidence type="ECO:0000256" key="2">
    <source>
        <dbReference type="ARBA" id="ARBA00022982"/>
    </source>
</evidence>
<dbReference type="Pfam" id="PF21352">
    <property type="entry name" value="Zn_ribbon_Thio2"/>
    <property type="match status" value="1"/>
</dbReference>
<dbReference type="InterPro" id="IPR036249">
    <property type="entry name" value="Thioredoxin-like_sf"/>
</dbReference>
<dbReference type="InterPro" id="IPR017937">
    <property type="entry name" value="Thioredoxin_CS"/>
</dbReference>
<keyword evidence="1" id="KW-0813">Transport</keyword>
<evidence type="ECO:0000259" key="4">
    <source>
        <dbReference type="PROSITE" id="PS51352"/>
    </source>
</evidence>
<dbReference type="InterPro" id="IPR013766">
    <property type="entry name" value="Thioredoxin_domain"/>
</dbReference>
<evidence type="ECO:0000256" key="3">
    <source>
        <dbReference type="ARBA" id="ARBA00023157"/>
    </source>
</evidence>
<dbReference type="Gene3D" id="2.30.30.380">
    <property type="entry name" value="Zn-finger domain of Sec23/24"/>
    <property type="match status" value="1"/>
</dbReference>
<dbReference type="PANTHER" id="PTHR45663:SF11">
    <property type="entry name" value="GEO12009P1"/>
    <property type="match status" value="1"/>
</dbReference>
<dbReference type="EMBL" id="UIDG01000001">
    <property type="protein sequence ID" value="SUS03349.1"/>
    <property type="molecule type" value="Genomic_DNA"/>
</dbReference>
<feature type="domain" description="Thioredoxin" evidence="4">
    <location>
        <begin position="25"/>
        <end position="141"/>
    </location>
</feature>